<dbReference type="AlphaFoldDB" id="A0A1C3U721"/>
<dbReference type="OrthoDB" id="9780765at2"/>
<proteinExistence type="predicted"/>
<dbReference type="PRINTS" id="PR00412">
    <property type="entry name" value="EPOXHYDRLASE"/>
</dbReference>
<evidence type="ECO:0000313" key="3">
    <source>
        <dbReference type="Proteomes" id="UP000199205"/>
    </source>
</evidence>
<sequence>MKTVTAGVLEIAYHETGPLDGKPVILLHGFPYDVHAYDEVAQQLATEGWRCLVPFLRGYGPTRFLSDETFRSGEQAALGADLLAFMDALSIPSAVLGGYDWGGRAACIVAALWPERVRGLVSCGTGYNIQNIAMAEHPVSPEEECRYWYQYYFHSERGRAGLAQNRRDLCRFIWRIWSPTWTFDDATFEQSYLAFENPDFVDIVIHSYRHRFGGIPGDPALQPIEALLAKQPDITVPAVVLQGADDGVDPPDAIDYAASHFTTPFYERRIIPKVGHNLPQEAPAAFAAAIRSVAR</sequence>
<reference evidence="2 3" key="1">
    <citation type="submission" date="2016-08" db="EMBL/GenBank/DDBJ databases">
        <authorList>
            <person name="Seilhamer J.J."/>
        </authorList>
    </citation>
    <scope>NUCLEOTIDE SEQUENCE [LARGE SCALE GENOMIC DNA]</scope>
    <source>
        <strain evidence="2 3">P1-7</strain>
    </source>
</reference>
<gene>
    <name evidence="2" type="ORF">GA0061101_101612</name>
</gene>
<dbReference type="GO" id="GO:0003824">
    <property type="term" value="F:catalytic activity"/>
    <property type="evidence" value="ECO:0007669"/>
    <property type="project" value="InterPro"/>
</dbReference>
<dbReference type="SUPFAM" id="SSF53474">
    <property type="entry name" value="alpha/beta-Hydrolases"/>
    <property type="match status" value="1"/>
</dbReference>
<dbReference type="Proteomes" id="UP000199205">
    <property type="component" value="Unassembled WGS sequence"/>
</dbReference>
<dbReference type="Pfam" id="PF00561">
    <property type="entry name" value="Abhydrolase_1"/>
    <property type="match status" value="1"/>
</dbReference>
<dbReference type="PANTHER" id="PTHR43798">
    <property type="entry name" value="MONOACYLGLYCEROL LIPASE"/>
    <property type="match status" value="1"/>
</dbReference>
<evidence type="ECO:0000313" key="2">
    <source>
        <dbReference type="EMBL" id="SCB11195.1"/>
    </source>
</evidence>
<dbReference type="InterPro" id="IPR029058">
    <property type="entry name" value="AB_hydrolase_fold"/>
</dbReference>
<dbReference type="Gene3D" id="3.40.50.1820">
    <property type="entry name" value="alpha/beta hydrolase"/>
    <property type="match status" value="1"/>
</dbReference>
<dbReference type="EMBL" id="FMAF01000001">
    <property type="protein sequence ID" value="SCB11195.1"/>
    <property type="molecule type" value="Genomic_DNA"/>
</dbReference>
<dbReference type="InterPro" id="IPR000639">
    <property type="entry name" value="Epox_hydrolase-like"/>
</dbReference>
<accession>A0A1C3U721</accession>
<protein>
    <submittedName>
        <fullName evidence="2">Pimeloyl-ACP methyl ester carboxylesterase</fullName>
    </submittedName>
</protein>
<feature type="domain" description="AB hydrolase-1" evidence="1">
    <location>
        <begin position="22"/>
        <end position="278"/>
    </location>
</feature>
<name>A0A1C3U721_9HYPH</name>
<dbReference type="RefSeq" id="WP_047561036.1">
    <property type="nucleotide sequence ID" value="NZ_FMAF01000001.1"/>
</dbReference>
<evidence type="ECO:0000259" key="1">
    <source>
        <dbReference type="Pfam" id="PF00561"/>
    </source>
</evidence>
<dbReference type="InterPro" id="IPR000073">
    <property type="entry name" value="AB_hydrolase_1"/>
</dbReference>
<organism evidence="2 3">
    <name type="scientific">Rhizobium lusitanum</name>
    <dbReference type="NCBI Taxonomy" id="293958"/>
    <lineage>
        <taxon>Bacteria</taxon>
        <taxon>Pseudomonadati</taxon>
        <taxon>Pseudomonadota</taxon>
        <taxon>Alphaproteobacteria</taxon>
        <taxon>Hyphomicrobiales</taxon>
        <taxon>Rhizobiaceae</taxon>
        <taxon>Rhizobium/Agrobacterium group</taxon>
        <taxon>Rhizobium</taxon>
    </lineage>
</organism>
<dbReference type="InterPro" id="IPR050266">
    <property type="entry name" value="AB_hydrolase_sf"/>
</dbReference>